<reference evidence="1" key="1">
    <citation type="journal article" date="2016" name="Gene">
        <title>Syllidae mitochondrial gene order is unusually variable for Annelida.</title>
        <authorList>
            <person name="Aguado M.T."/>
            <person name="Richter S."/>
            <person name="Sontowski R."/>
            <person name="Golombek A."/>
            <person name="Struck T.H."/>
            <person name="Bleidorn C."/>
        </authorList>
    </citation>
    <scope>NUCLEOTIDE SEQUENCE</scope>
</reference>
<evidence type="ECO:0000313" key="1">
    <source>
        <dbReference type="EMBL" id="AOR87139.1"/>
    </source>
</evidence>
<accession>A0A1C9UZC7</accession>
<proteinExistence type="predicted"/>
<organism evidence="1">
    <name type="scientific">Typosyllis sp. patternB</name>
    <dbReference type="NCBI Taxonomy" id="1898411"/>
    <lineage>
        <taxon>Eukaryota</taxon>
        <taxon>Metazoa</taxon>
        <taxon>Spiralia</taxon>
        <taxon>Lophotrochozoa</taxon>
        <taxon>Annelida</taxon>
        <taxon>Polychaeta</taxon>
        <taxon>Errantia</taxon>
        <taxon>Phyllodocida</taxon>
        <taxon>Syllidae</taxon>
        <taxon>Typosyllis</taxon>
    </lineage>
</organism>
<dbReference type="EMBL" id="KX752425">
    <property type="protein sequence ID" value="AOR87139.1"/>
    <property type="molecule type" value="Genomic_DNA"/>
</dbReference>
<gene>
    <name evidence="1" type="primary">ATP8</name>
</gene>
<protein>
    <submittedName>
        <fullName evidence="1">ATP synthase F0 subunit 8</fullName>
    </submittedName>
</protein>
<sequence length="52" mass="6408">MFVPHLAPLLWIFMPLLLSFMIYSQMILLYFTQPSCFPYIKLTNFKFSNWKW</sequence>
<geneLocation type="mitochondrion" evidence="1"/>
<dbReference type="AlphaFoldDB" id="A0A1C9UZC7"/>
<name>A0A1C9UZC7_9ANNE</name>
<keyword evidence="1" id="KW-0496">Mitochondrion</keyword>